<dbReference type="PANTHER" id="PTHR43003">
    <property type="entry name" value="DNA-3-METHYLADENINE GLYCOSYLASE"/>
    <property type="match status" value="1"/>
</dbReference>
<dbReference type="Gene3D" id="1.10.1670.40">
    <property type="match status" value="1"/>
</dbReference>
<comment type="caution">
    <text evidence="6">The sequence shown here is derived from an EMBL/GenBank/DDBJ whole genome shotgun (WGS) entry which is preliminary data.</text>
</comment>
<dbReference type="GO" id="GO:0043916">
    <property type="term" value="F:DNA-7-methylguanine glycosylase activity"/>
    <property type="evidence" value="ECO:0007669"/>
    <property type="project" value="TreeGrafter"/>
</dbReference>
<evidence type="ECO:0000313" key="7">
    <source>
        <dbReference type="Proteomes" id="UP001199424"/>
    </source>
</evidence>
<keyword evidence="3" id="KW-0227">DNA damage</keyword>
<dbReference type="Proteomes" id="UP001199424">
    <property type="component" value="Unassembled WGS sequence"/>
</dbReference>
<gene>
    <name evidence="6" type="ORF">LKD31_08680</name>
</gene>
<keyword evidence="7" id="KW-1185">Reference proteome</keyword>
<evidence type="ECO:0000256" key="3">
    <source>
        <dbReference type="ARBA" id="ARBA00022763"/>
    </source>
</evidence>
<proteinExistence type="predicted"/>
<dbReference type="GO" id="GO:0006285">
    <property type="term" value="P:base-excision repair, AP site formation"/>
    <property type="evidence" value="ECO:0007669"/>
    <property type="project" value="TreeGrafter"/>
</dbReference>
<dbReference type="EC" id="3.2.2.21" evidence="2"/>
<evidence type="ECO:0000256" key="2">
    <source>
        <dbReference type="ARBA" id="ARBA00012000"/>
    </source>
</evidence>
<dbReference type="GO" id="GO:0032131">
    <property type="term" value="F:alkylated DNA binding"/>
    <property type="evidence" value="ECO:0007669"/>
    <property type="project" value="TreeGrafter"/>
</dbReference>
<dbReference type="InterPro" id="IPR003265">
    <property type="entry name" value="HhH-GPD_domain"/>
</dbReference>
<dbReference type="GO" id="GO:0032993">
    <property type="term" value="C:protein-DNA complex"/>
    <property type="evidence" value="ECO:0007669"/>
    <property type="project" value="TreeGrafter"/>
</dbReference>
<protein>
    <recommendedName>
        <fullName evidence="2">DNA-3-methyladenine glycosylase II</fullName>
        <ecNumber evidence="2">3.2.2.21</ecNumber>
    </recommendedName>
</protein>
<dbReference type="RefSeq" id="WP_308449387.1">
    <property type="nucleotide sequence ID" value="NZ_JAJEQC010000007.1"/>
</dbReference>
<sequence>MDDVKYFPYGEKELAYLRKKDKKLSAVINRVGHIERAVDDDLFSAVVHHIVGQQISTKAQATVWSRVQNALGTVDAEHVLGYGEANLQSLGISFRKAEYITDFAKKVHTGEFDLISIGEKPDEEVILELSALKGIGVWTAEMLLLFCLQRPNVFSYGDLAILRGMRMVYRHKEIDRARFERHRKRFSPYCSIASLYFWAVSGGALPELTDPAAPKPKK</sequence>
<comment type="catalytic activity">
    <reaction evidence="1">
        <text>Hydrolysis of alkylated DNA, releasing 3-methyladenine, 3-methylguanine, 7-methylguanine and 7-methyladenine.</text>
        <dbReference type="EC" id="3.2.2.21"/>
    </reaction>
</comment>
<dbReference type="GO" id="GO:0008725">
    <property type="term" value="F:DNA-3-methyladenine glycosylase activity"/>
    <property type="evidence" value="ECO:0007669"/>
    <property type="project" value="TreeGrafter"/>
</dbReference>
<accession>A0AAE3AMR4</accession>
<evidence type="ECO:0000256" key="4">
    <source>
        <dbReference type="ARBA" id="ARBA00023204"/>
    </source>
</evidence>
<dbReference type="SMART" id="SM00478">
    <property type="entry name" value="ENDO3c"/>
    <property type="match status" value="1"/>
</dbReference>
<dbReference type="InterPro" id="IPR011257">
    <property type="entry name" value="DNA_glycosylase"/>
</dbReference>
<dbReference type="EMBL" id="JAJEQC010000007">
    <property type="protein sequence ID" value="MCC2137091.1"/>
    <property type="molecule type" value="Genomic_DNA"/>
</dbReference>
<dbReference type="Gene3D" id="1.10.340.30">
    <property type="entry name" value="Hypothetical protein, domain 2"/>
    <property type="match status" value="1"/>
</dbReference>
<dbReference type="PANTHER" id="PTHR43003:SF5">
    <property type="entry name" value="DNA-3-METHYLADENINE GLYCOSYLASE"/>
    <property type="match status" value="1"/>
</dbReference>
<dbReference type="SUPFAM" id="SSF48150">
    <property type="entry name" value="DNA-glycosylase"/>
    <property type="match status" value="1"/>
</dbReference>
<dbReference type="Pfam" id="PF00730">
    <property type="entry name" value="HhH-GPD"/>
    <property type="match status" value="1"/>
</dbReference>
<keyword evidence="4" id="KW-0234">DNA repair</keyword>
<name>A0AAE3AMR4_9FIRM</name>
<dbReference type="AlphaFoldDB" id="A0AAE3AMR4"/>
<evidence type="ECO:0000256" key="1">
    <source>
        <dbReference type="ARBA" id="ARBA00000086"/>
    </source>
</evidence>
<dbReference type="GO" id="GO:0005737">
    <property type="term" value="C:cytoplasm"/>
    <property type="evidence" value="ECO:0007669"/>
    <property type="project" value="TreeGrafter"/>
</dbReference>
<evidence type="ECO:0000259" key="5">
    <source>
        <dbReference type="SMART" id="SM00478"/>
    </source>
</evidence>
<feature type="domain" description="HhH-GPD" evidence="5">
    <location>
        <begin position="51"/>
        <end position="202"/>
    </location>
</feature>
<reference evidence="6" key="1">
    <citation type="submission" date="2021-10" db="EMBL/GenBank/DDBJ databases">
        <title>Anaerobic single-cell dispensing facilitates the cultivation of human gut bacteria.</title>
        <authorList>
            <person name="Afrizal A."/>
        </authorList>
    </citation>
    <scope>NUCLEOTIDE SEQUENCE</scope>
    <source>
        <strain evidence="6">CLA-AA-H250</strain>
    </source>
</reference>
<organism evidence="6 7">
    <name type="scientific">Hominenteromicrobium mulieris</name>
    <dbReference type="NCBI Taxonomy" id="2885357"/>
    <lineage>
        <taxon>Bacteria</taxon>
        <taxon>Bacillati</taxon>
        <taxon>Bacillota</taxon>
        <taxon>Clostridia</taxon>
        <taxon>Eubacteriales</taxon>
        <taxon>Oscillospiraceae</taxon>
        <taxon>Hominenteromicrobium</taxon>
    </lineage>
</organism>
<dbReference type="CDD" id="cd00056">
    <property type="entry name" value="ENDO3c"/>
    <property type="match status" value="1"/>
</dbReference>
<evidence type="ECO:0000313" key="6">
    <source>
        <dbReference type="EMBL" id="MCC2137091.1"/>
    </source>
</evidence>
<dbReference type="GO" id="GO:0006307">
    <property type="term" value="P:DNA alkylation repair"/>
    <property type="evidence" value="ECO:0007669"/>
    <property type="project" value="TreeGrafter"/>
</dbReference>
<dbReference type="InterPro" id="IPR051912">
    <property type="entry name" value="Alkylbase_DNA_Glycosylase/TA"/>
</dbReference>